<gene>
    <name evidence="2" type="ORF">ANN_00559</name>
</gene>
<keyword evidence="3" id="KW-1185">Reference proteome</keyword>
<evidence type="ECO:0000313" key="2">
    <source>
        <dbReference type="EMBL" id="KAJ4449163.1"/>
    </source>
</evidence>
<protein>
    <submittedName>
        <fullName evidence="2">Uncharacterized protein</fullName>
    </submittedName>
</protein>
<sequence>MEGLCDDGNEPPAEWGYFVPLLSADHPLASECENIPFPYREGKNRNRTSKKETYEKMEKARTEGNVKKK</sequence>
<comment type="caution">
    <text evidence="2">The sequence shown here is derived from an EMBL/GenBank/DDBJ whole genome shotgun (WGS) entry which is preliminary data.</text>
</comment>
<name>A0ABQ8TTJ9_PERAM</name>
<proteinExistence type="predicted"/>
<dbReference type="EMBL" id="JAJSOF020000003">
    <property type="protein sequence ID" value="KAJ4449163.1"/>
    <property type="molecule type" value="Genomic_DNA"/>
</dbReference>
<accession>A0ABQ8TTJ9</accession>
<evidence type="ECO:0000313" key="3">
    <source>
        <dbReference type="Proteomes" id="UP001148838"/>
    </source>
</evidence>
<reference evidence="2 3" key="1">
    <citation type="journal article" date="2022" name="Allergy">
        <title>Genome assembly and annotation of Periplaneta americana reveal a comprehensive cockroach allergen profile.</title>
        <authorList>
            <person name="Wang L."/>
            <person name="Xiong Q."/>
            <person name="Saelim N."/>
            <person name="Wang L."/>
            <person name="Nong W."/>
            <person name="Wan A.T."/>
            <person name="Shi M."/>
            <person name="Liu X."/>
            <person name="Cao Q."/>
            <person name="Hui J.H.L."/>
            <person name="Sookrung N."/>
            <person name="Leung T.F."/>
            <person name="Tungtrongchitr A."/>
            <person name="Tsui S.K.W."/>
        </authorList>
    </citation>
    <scope>NUCLEOTIDE SEQUENCE [LARGE SCALE GENOMIC DNA]</scope>
    <source>
        <strain evidence="2">PWHHKU_190912</strain>
    </source>
</reference>
<organism evidence="2 3">
    <name type="scientific">Periplaneta americana</name>
    <name type="common">American cockroach</name>
    <name type="synonym">Blatta americana</name>
    <dbReference type="NCBI Taxonomy" id="6978"/>
    <lineage>
        <taxon>Eukaryota</taxon>
        <taxon>Metazoa</taxon>
        <taxon>Ecdysozoa</taxon>
        <taxon>Arthropoda</taxon>
        <taxon>Hexapoda</taxon>
        <taxon>Insecta</taxon>
        <taxon>Pterygota</taxon>
        <taxon>Neoptera</taxon>
        <taxon>Polyneoptera</taxon>
        <taxon>Dictyoptera</taxon>
        <taxon>Blattodea</taxon>
        <taxon>Blattoidea</taxon>
        <taxon>Blattidae</taxon>
        <taxon>Blattinae</taxon>
        <taxon>Periplaneta</taxon>
    </lineage>
</organism>
<feature type="compositionally biased region" description="Basic and acidic residues" evidence="1">
    <location>
        <begin position="40"/>
        <end position="69"/>
    </location>
</feature>
<evidence type="ECO:0000256" key="1">
    <source>
        <dbReference type="SAM" id="MobiDB-lite"/>
    </source>
</evidence>
<dbReference type="Proteomes" id="UP001148838">
    <property type="component" value="Unassembled WGS sequence"/>
</dbReference>
<feature type="region of interest" description="Disordered" evidence="1">
    <location>
        <begin position="37"/>
        <end position="69"/>
    </location>
</feature>